<name>A0A7I4YGU5_HAECO</name>
<organism evidence="2 3">
    <name type="scientific">Haemonchus contortus</name>
    <name type="common">Barber pole worm</name>
    <dbReference type="NCBI Taxonomy" id="6289"/>
    <lineage>
        <taxon>Eukaryota</taxon>
        <taxon>Metazoa</taxon>
        <taxon>Ecdysozoa</taxon>
        <taxon>Nematoda</taxon>
        <taxon>Chromadorea</taxon>
        <taxon>Rhabditida</taxon>
        <taxon>Rhabditina</taxon>
        <taxon>Rhabditomorpha</taxon>
        <taxon>Strongyloidea</taxon>
        <taxon>Trichostrongylidae</taxon>
        <taxon>Haemonchus</taxon>
    </lineage>
</organism>
<dbReference type="Proteomes" id="UP000025227">
    <property type="component" value="Unplaced"/>
</dbReference>
<accession>A0A7I4YGU5</accession>
<sequence length="448" mass="49664">MGTLEKKKIFFEEADRPPPSYYDGSLEKMPLRKLPFQTPDPEKWLKAPEFVPRTKMLAEAFAPPLDCPQDHSSLTEVPYVPIGQLPPVGMANCVAPPFAIPPTHAPPYVAAPPFPPMVPMPPAATGPIAPRMPVIPNGYTVNITNLNQGVGPPIPAIVLRKKRRKRNKNTQSLVMNSSESPSSSHPLDPNGYASDRNGATTPDDAPIVEDDESSGADGKQLLSGSCPDLSEEQLEMWDNYLYAAAVDSKEKKERSTPPSSPKQDVNEASVYDVLPRSLRDVAEQQLDGFSNPEIRRLDREINGNNMSSSMVIKRLSEQRFVDSDGSTQRSLAAEMKELTFRPEISRYGYPKIDAPRVQLATFHPNSSVRTQIANRCIISDSESDPCEEDCFEGMNITVNAFDVCDDLTLSDIEKAPTRFEQIHQALKQNTQRYTADLRPPERVCCVLM</sequence>
<dbReference type="AlphaFoldDB" id="A0A7I4YGU5"/>
<feature type="region of interest" description="Disordered" evidence="1">
    <location>
        <begin position="247"/>
        <end position="270"/>
    </location>
</feature>
<dbReference type="OMA" id="PGYTANM"/>
<dbReference type="WBParaSite" id="HCON_00097490-00001">
    <property type="protein sequence ID" value="HCON_00097490-00001"/>
    <property type="gene ID" value="HCON_00097490"/>
</dbReference>
<evidence type="ECO:0000313" key="2">
    <source>
        <dbReference type="Proteomes" id="UP000025227"/>
    </source>
</evidence>
<reference evidence="3" key="1">
    <citation type="submission" date="2020-12" db="UniProtKB">
        <authorList>
            <consortium name="WormBaseParasite"/>
        </authorList>
    </citation>
    <scope>IDENTIFICATION</scope>
    <source>
        <strain evidence="3">MHco3</strain>
    </source>
</reference>
<evidence type="ECO:0000256" key="1">
    <source>
        <dbReference type="SAM" id="MobiDB-lite"/>
    </source>
</evidence>
<evidence type="ECO:0000313" key="3">
    <source>
        <dbReference type="WBParaSite" id="HCON_00097490-00001"/>
    </source>
</evidence>
<keyword evidence="2" id="KW-1185">Reference proteome</keyword>
<feature type="region of interest" description="Disordered" evidence="1">
    <location>
        <begin position="160"/>
        <end position="226"/>
    </location>
</feature>
<dbReference type="OrthoDB" id="5919013at2759"/>
<protein>
    <submittedName>
        <fullName evidence="3">Unconventional myosin-XV</fullName>
    </submittedName>
</protein>
<proteinExistence type="predicted"/>